<name>A0A140DU77_9FIRM</name>
<dbReference type="RefSeq" id="WP_067556255.1">
    <property type="nucleotide sequence ID" value="NZ_CAMTBT010000031.1"/>
</dbReference>
<keyword evidence="3" id="KW-1185">Reference proteome</keyword>
<dbReference type="AlphaFoldDB" id="A0A140DU77"/>
<dbReference type="GeneID" id="78477837"/>
<dbReference type="KEGG" id="fro:AALO17_10700"/>
<proteinExistence type="predicted"/>
<organism evidence="2 3">
    <name type="scientific">Faecalibaculum rodentium</name>
    <dbReference type="NCBI Taxonomy" id="1702221"/>
    <lineage>
        <taxon>Bacteria</taxon>
        <taxon>Bacillati</taxon>
        <taxon>Bacillota</taxon>
        <taxon>Erysipelotrichia</taxon>
        <taxon>Erysipelotrichales</taxon>
        <taxon>Erysipelotrichaceae</taxon>
        <taxon>Faecalibaculum</taxon>
    </lineage>
</organism>
<sequence>MFRKLLFIDLTFTDIHTLYSDPREEERFFFDLKWKDGFVCSKCGHTHCMTVIRKNGSLRTVYQCSHCGYQESVIAGTALEGTKAPLLSWILVMFVFVISKTGTSAKYISDLTGVSYHTTKFMFRKIRQAQKQDNETHAATDCDAIGLDVFSYCGKKHENGGKKHGKRGWGAEGKGNVAAAVIRQYVWEDTNGDEEVFEAADAAKFKIAGSENKTELKKFLEEAVPGDCAVHCDRSSASPALDIAGKLVDVQKSEVDTDRL</sequence>
<dbReference type="STRING" id="1702221.AALO17_10700"/>
<evidence type="ECO:0000259" key="1">
    <source>
        <dbReference type="Pfam" id="PF12760"/>
    </source>
</evidence>
<protein>
    <recommendedName>
        <fullName evidence="1">Transposase zinc-ribbon domain-containing protein</fullName>
    </recommendedName>
</protein>
<dbReference type="Pfam" id="PF12760">
    <property type="entry name" value="Zn_ribbon_IS1595"/>
    <property type="match status" value="1"/>
</dbReference>
<reference evidence="2 3" key="1">
    <citation type="journal article" date="2016" name="Gut Pathog.">
        <title>Whole genome sequencing of "Faecalibaculum rodentium" ALO17, isolated from C57BL/6J laboratory mouse feces.</title>
        <authorList>
            <person name="Lim S."/>
            <person name="Chang D.H."/>
            <person name="Ahn S."/>
            <person name="Kim B.C."/>
        </authorList>
    </citation>
    <scope>NUCLEOTIDE SEQUENCE [LARGE SCALE GENOMIC DNA]</scope>
    <source>
        <strain evidence="2 3">Alo17</strain>
    </source>
</reference>
<dbReference type="InterPro" id="IPR024442">
    <property type="entry name" value="Transposase_Zn_ribbon"/>
</dbReference>
<dbReference type="OrthoDB" id="1653367at2"/>
<feature type="domain" description="Transposase zinc-ribbon" evidence="1">
    <location>
        <begin position="27"/>
        <end position="70"/>
    </location>
</feature>
<dbReference type="Proteomes" id="UP000069771">
    <property type="component" value="Chromosome"/>
</dbReference>
<evidence type="ECO:0000313" key="3">
    <source>
        <dbReference type="Proteomes" id="UP000069771"/>
    </source>
</evidence>
<evidence type="ECO:0000313" key="2">
    <source>
        <dbReference type="EMBL" id="AMK54204.1"/>
    </source>
</evidence>
<dbReference type="EMBL" id="CP011391">
    <property type="protein sequence ID" value="AMK54204.1"/>
    <property type="molecule type" value="Genomic_DNA"/>
</dbReference>
<accession>A0A140DU77</accession>
<gene>
    <name evidence="2" type="ORF">AALO17_10700</name>
</gene>